<evidence type="ECO:0000256" key="2">
    <source>
        <dbReference type="ARBA" id="ARBA00022737"/>
    </source>
</evidence>
<keyword evidence="10" id="KW-1185">Reference proteome</keyword>
<dbReference type="InterPro" id="IPR037962">
    <property type="entry name" value="Neuralized"/>
</dbReference>
<dbReference type="Pfam" id="PF13920">
    <property type="entry name" value="zf-C3HC4_3"/>
    <property type="match status" value="1"/>
</dbReference>
<reference evidence="9 10" key="1">
    <citation type="submission" date="2024-04" db="EMBL/GenBank/DDBJ databases">
        <authorList>
            <person name="Waldvogel A.-M."/>
            <person name="Schoenle A."/>
        </authorList>
    </citation>
    <scope>NUCLEOTIDE SEQUENCE [LARGE SCALE GENOMIC DNA]</scope>
</reference>
<evidence type="ECO:0000256" key="4">
    <source>
        <dbReference type="ARBA" id="ARBA00022833"/>
    </source>
</evidence>
<evidence type="ECO:0000256" key="6">
    <source>
        <dbReference type="SAM" id="MobiDB-lite"/>
    </source>
</evidence>
<keyword evidence="1" id="KW-0479">Metal-binding</keyword>
<protein>
    <submittedName>
        <fullName evidence="9">Uncharacterized protein</fullName>
    </submittedName>
</protein>
<evidence type="ECO:0000259" key="7">
    <source>
        <dbReference type="PROSITE" id="PS50089"/>
    </source>
</evidence>
<proteinExistence type="predicted"/>
<dbReference type="InterPro" id="IPR001841">
    <property type="entry name" value="Znf_RING"/>
</dbReference>
<keyword evidence="3 5" id="KW-0863">Zinc-finger</keyword>
<dbReference type="FunFam" id="2.60.120.920:FF:000005">
    <property type="entry name" value="Putative E3 ubiquitin-protein ligase NEURL1B"/>
    <property type="match status" value="1"/>
</dbReference>
<evidence type="ECO:0000313" key="10">
    <source>
        <dbReference type="Proteomes" id="UP001497482"/>
    </source>
</evidence>
<dbReference type="GO" id="GO:0061630">
    <property type="term" value="F:ubiquitin protein ligase activity"/>
    <property type="evidence" value="ECO:0007669"/>
    <property type="project" value="TreeGrafter"/>
</dbReference>
<dbReference type="PROSITE" id="PS51065">
    <property type="entry name" value="NHR"/>
    <property type="match status" value="1"/>
</dbReference>
<keyword evidence="4" id="KW-0862">Zinc</keyword>
<feature type="compositionally biased region" description="Low complexity" evidence="6">
    <location>
        <begin position="279"/>
        <end position="289"/>
    </location>
</feature>
<evidence type="ECO:0000256" key="1">
    <source>
        <dbReference type="ARBA" id="ARBA00022723"/>
    </source>
</evidence>
<dbReference type="Gene3D" id="2.60.120.920">
    <property type="match status" value="1"/>
</dbReference>
<dbReference type="AlphaFoldDB" id="A0AAV2MS40"/>
<feature type="domain" description="NHR" evidence="8">
    <location>
        <begin position="22"/>
        <end position="177"/>
    </location>
</feature>
<sequence length="303" mass="33046">MGKAGSLSNSDVHRCTAQCLGPLAFHSQTKGECIRLSDCGTCAQRNTDTFKNGLLFSCRSVRVQERVRLRIDKHRLSWTGALRVGFTSVPPSTRAGELPCMAIPCLTKLPGYWAAPLRDSAAKTGTLLEFWVSNSGCLNVSINNSQCKLLTGVDISRPLWAMIDVYGQTCGVTLLGSVKKEFFHTRKSCLPPQYESHNAPGYEPCRDITQLDTQTSADKNICEDCVVCLGKEARIIVKPCGHQCLCSNCAIRIMEEFGTCPLHPVCQRHREQPVGGGQSSTPLFSSTSSVLRTDGSSLRSLSI</sequence>
<dbReference type="Gene3D" id="3.30.40.10">
    <property type="entry name" value="Zinc/RING finger domain, C3HC4 (zinc finger)"/>
    <property type="match status" value="1"/>
</dbReference>
<dbReference type="Proteomes" id="UP001497482">
    <property type="component" value="Chromosome 9"/>
</dbReference>
<dbReference type="PANTHER" id="PTHR12429:SF36">
    <property type="entry name" value="E3 UBIQUITIN-PROTEIN LIGASE NEURL3"/>
    <property type="match status" value="1"/>
</dbReference>
<evidence type="ECO:0000313" key="9">
    <source>
        <dbReference type="EMBL" id="CAL1616123.1"/>
    </source>
</evidence>
<dbReference type="InterPro" id="IPR043136">
    <property type="entry name" value="B30.2/SPRY_sf"/>
</dbReference>
<evidence type="ECO:0000256" key="3">
    <source>
        <dbReference type="ARBA" id="ARBA00022771"/>
    </source>
</evidence>
<evidence type="ECO:0000259" key="8">
    <source>
        <dbReference type="PROSITE" id="PS51065"/>
    </source>
</evidence>
<keyword evidence="2" id="KW-0677">Repeat</keyword>
<dbReference type="EMBL" id="OZ035831">
    <property type="protein sequence ID" value="CAL1616123.1"/>
    <property type="molecule type" value="Genomic_DNA"/>
</dbReference>
<dbReference type="PANTHER" id="PTHR12429">
    <property type="entry name" value="NEURALIZED"/>
    <property type="match status" value="1"/>
</dbReference>
<dbReference type="InterPro" id="IPR006573">
    <property type="entry name" value="NHR_dom"/>
</dbReference>
<dbReference type="Pfam" id="PF07177">
    <property type="entry name" value="Neuralized"/>
    <property type="match status" value="1"/>
</dbReference>
<dbReference type="GO" id="GO:0070086">
    <property type="term" value="P:ubiquitin-dependent endocytosis"/>
    <property type="evidence" value="ECO:0007669"/>
    <property type="project" value="TreeGrafter"/>
</dbReference>
<dbReference type="PROSITE" id="PS50089">
    <property type="entry name" value="ZF_RING_2"/>
    <property type="match status" value="1"/>
</dbReference>
<dbReference type="GO" id="GO:0005769">
    <property type="term" value="C:early endosome"/>
    <property type="evidence" value="ECO:0007669"/>
    <property type="project" value="TreeGrafter"/>
</dbReference>
<dbReference type="SMART" id="SM00588">
    <property type="entry name" value="NEUZ"/>
    <property type="match status" value="1"/>
</dbReference>
<dbReference type="InterPro" id="IPR013083">
    <property type="entry name" value="Znf_RING/FYVE/PHD"/>
</dbReference>
<name>A0AAV2MS40_KNICA</name>
<organism evidence="9 10">
    <name type="scientific">Knipowitschia caucasica</name>
    <name type="common">Caucasian dwarf goby</name>
    <name type="synonym">Pomatoschistus caucasicus</name>
    <dbReference type="NCBI Taxonomy" id="637954"/>
    <lineage>
        <taxon>Eukaryota</taxon>
        <taxon>Metazoa</taxon>
        <taxon>Chordata</taxon>
        <taxon>Craniata</taxon>
        <taxon>Vertebrata</taxon>
        <taxon>Euteleostomi</taxon>
        <taxon>Actinopterygii</taxon>
        <taxon>Neopterygii</taxon>
        <taxon>Teleostei</taxon>
        <taxon>Neoteleostei</taxon>
        <taxon>Acanthomorphata</taxon>
        <taxon>Gobiaria</taxon>
        <taxon>Gobiiformes</taxon>
        <taxon>Gobioidei</taxon>
        <taxon>Gobiidae</taxon>
        <taxon>Gobiinae</taxon>
        <taxon>Knipowitschia</taxon>
    </lineage>
</organism>
<dbReference type="GO" id="GO:0008270">
    <property type="term" value="F:zinc ion binding"/>
    <property type="evidence" value="ECO:0007669"/>
    <property type="project" value="UniProtKB-KW"/>
</dbReference>
<feature type="region of interest" description="Disordered" evidence="6">
    <location>
        <begin position="271"/>
        <end position="303"/>
    </location>
</feature>
<feature type="domain" description="RING-type" evidence="7">
    <location>
        <begin position="225"/>
        <end position="263"/>
    </location>
</feature>
<evidence type="ECO:0000256" key="5">
    <source>
        <dbReference type="PROSITE-ProRule" id="PRU00175"/>
    </source>
</evidence>
<accession>A0AAV2MS40</accession>
<feature type="compositionally biased region" description="Polar residues" evidence="6">
    <location>
        <begin position="290"/>
        <end position="303"/>
    </location>
</feature>
<gene>
    <name evidence="9" type="ORF">KC01_LOCUS41946</name>
</gene>